<name>A0ABY2SHN2_9HYPH</name>
<keyword evidence="1" id="KW-1133">Transmembrane helix</keyword>
<proteinExistence type="predicted"/>
<evidence type="ECO:0000313" key="2">
    <source>
        <dbReference type="EMBL" id="TKI03946.1"/>
    </source>
</evidence>
<reference evidence="2 3" key="1">
    <citation type="submission" date="2019-04" db="EMBL/GenBank/DDBJ databases">
        <authorList>
            <person name="Li M."/>
            <person name="Gao C."/>
        </authorList>
    </citation>
    <scope>NUCLEOTIDE SEQUENCE [LARGE SCALE GENOMIC DNA]</scope>
    <source>
        <strain evidence="2 3">BGMRC 2031</strain>
    </source>
</reference>
<keyword evidence="1" id="KW-0472">Membrane</keyword>
<protein>
    <submittedName>
        <fullName evidence="2">Uncharacterized protein</fullName>
    </submittedName>
</protein>
<evidence type="ECO:0000313" key="3">
    <source>
        <dbReference type="Proteomes" id="UP000305202"/>
    </source>
</evidence>
<organism evidence="2 3">
    <name type="scientific">Martelella alba</name>
    <dbReference type="NCBI Taxonomy" id="2590451"/>
    <lineage>
        <taxon>Bacteria</taxon>
        <taxon>Pseudomonadati</taxon>
        <taxon>Pseudomonadota</taxon>
        <taxon>Alphaproteobacteria</taxon>
        <taxon>Hyphomicrobiales</taxon>
        <taxon>Aurantimonadaceae</taxon>
        <taxon>Martelella</taxon>
    </lineage>
</organism>
<keyword evidence="3" id="KW-1185">Reference proteome</keyword>
<dbReference type="RefSeq" id="WP_170975462.1">
    <property type="nucleotide sequence ID" value="NZ_SZPQ01000035.1"/>
</dbReference>
<feature type="transmembrane region" description="Helical" evidence="1">
    <location>
        <begin position="15"/>
        <end position="44"/>
    </location>
</feature>
<accession>A0ABY2SHN2</accession>
<sequence length="71" mass="8037">MNCQGWKGGAGLKNIIAIAVIFIFAIYDNIMIKMAIFLFYLIFISHKKNKTTMAGTMLSLLMVMLFLDKKS</sequence>
<evidence type="ECO:0000256" key="1">
    <source>
        <dbReference type="SAM" id="Phobius"/>
    </source>
</evidence>
<keyword evidence="1" id="KW-0812">Transmembrane</keyword>
<dbReference type="EMBL" id="SZPQ01000035">
    <property type="protein sequence ID" value="TKI03946.1"/>
    <property type="molecule type" value="Genomic_DNA"/>
</dbReference>
<comment type="caution">
    <text evidence="2">The sequence shown here is derived from an EMBL/GenBank/DDBJ whole genome shotgun (WGS) entry which is preliminary data.</text>
</comment>
<gene>
    <name evidence="2" type="ORF">FCN80_19685</name>
</gene>
<dbReference type="Proteomes" id="UP000305202">
    <property type="component" value="Unassembled WGS sequence"/>
</dbReference>